<dbReference type="InterPro" id="IPR004843">
    <property type="entry name" value="Calcineurin-like_PHP"/>
</dbReference>
<organism evidence="2 3">
    <name type="scientific">Candidatus Allofournierella pullicola</name>
    <dbReference type="NCBI Taxonomy" id="2838596"/>
    <lineage>
        <taxon>Bacteria</taxon>
        <taxon>Bacillati</taxon>
        <taxon>Bacillota</taxon>
        <taxon>Clostridia</taxon>
        <taxon>Eubacteriales</taxon>
        <taxon>Oscillospiraceae</taxon>
        <taxon>Allofournierella</taxon>
    </lineage>
</organism>
<feature type="domain" description="Calcineurin-like phosphoesterase" evidence="1">
    <location>
        <begin position="1"/>
        <end position="196"/>
    </location>
</feature>
<dbReference type="AlphaFoldDB" id="A0A9D1V453"/>
<dbReference type="InterPro" id="IPR014578">
    <property type="entry name" value="Pesterase_CT488"/>
</dbReference>
<name>A0A9D1V453_9FIRM</name>
<reference evidence="2" key="1">
    <citation type="journal article" date="2021" name="PeerJ">
        <title>Extensive microbial diversity within the chicken gut microbiome revealed by metagenomics and culture.</title>
        <authorList>
            <person name="Gilroy R."/>
            <person name="Ravi A."/>
            <person name="Getino M."/>
            <person name="Pursley I."/>
            <person name="Horton D.L."/>
            <person name="Alikhan N.F."/>
            <person name="Baker D."/>
            <person name="Gharbi K."/>
            <person name="Hall N."/>
            <person name="Watson M."/>
            <person name="Adriaenssens E.M."/>
            <person name="Foster-Nyarko E."/>
            <person name="Jarju S."/>
            <person name="Secka A."/>
            <person name="Antonio M."/>
            <person name="Oren A."/>
            <person name="Chaudhuri R.R."/>
            <person name="La Ragione R."/>
            <person name="Hildebrand F."/>
            <person name="Pallen M.J."/>
        </authorList>
    </citation>
    <scope>NUCLEOTIDE SEQUENCE</scope>
    <source>
        <strain evidence="2">2239</strain>
    </source>
</reference>
<reference evidence="2" key="2">
    <citation type="submission" date="2021-04" db="EMBL/GenBank/DDBJ databases">
        <authorList>
            <person name="Gilroy R."/>
        </authorList>
    </citation>
    <scope>NUCLEOTIDE SEQUENCE</scope>
    <source>
        <strain evidence="2">2239</strain>
    </source>
</reference>
<dbReference type="Proteomes" id="UP000824193">
    <property type="component" value="Unassembled WGS sequence"/>
</dbReference>
<gene>
    <name evidence="2" type="ORF">H9865_04745</name>
</gene>
<evidence type="ECO:0000313" key="3">
    <source>
        <dbReference type="Proteomes" id="UP000824193"/>
    </source>
</evidence>
<proteinExistence type="predicted"/>
<dbReference type="PANTHER" id="PTHR31302:SF22">
    <property type="entry name" value="PHOSPHOESTERASE"/>
    <property type="match status" value="1"/>
</dbReference>
<comment type="caution">
    <text evidence="2">The sequence shown here is derived from an EMBL/GenBank/DDBJ whole genome shotgun (WGS) entry which is preliminary data.</text>
</comment>
<evidence type="ECO:0000259" key="1">
    <source>
        <dbReference type="Pfam" id="PF00149"/>
    </source>
</evidence>
<dbReference type="GO" id="GO:0016787">
    <property type="term" value="F:hydrolase activity"/>
    <property type="evidence" value="ECO:0007669"/>
    <property type="project" value="InterPro"/>
</dbReference>
<sequence length="227" mass="25616">MAIFVIGDLHLSLGADKPMDKFPGWQGYVQRIRENWLRLVAPEDTVVLAGDTSWGMKLEEAAPDFEFLEQLPGQKLLLKGNHDYWWTTARKMETFFEAQGFHSLHLLHNNAYHVDGLALCGTRSWLFEPDEPHDEKVMNRELGRLRASLQAAGEGGEEKVVFLHYPPVYPGTSSPQVIELMCEFGVKRCFYGHLHGASVRAAVQGEVGGLEYRLISADALHFCPHKI</sequence>
<dbReference type="SUPFAM" id="SSF56300">
    <property type="entry name" value="Metallo-dependent phosphatases"/>
    <property type="match status" value="1"/>
</dbReference>
<dbReference type="Gene3D" id="3.60.21.10">
    <property type="match status" value="1"/>
</dbReference>
<dbReference type="PIRSF" id="PIRSF033094">
    <property type="entry name" value="Pesterase_CT488"/>
    <property type="match status" value="1"/>
</dbReference>
<accession>A0A9D1V453</accession>
<dbReference type="InterPro" id="IPR051158">
    <property type="entry name" value="Metallophosphoesterase_sf"/>
</dbReference>
<protein>
    <submittedName>
        <fullName evidence="2">Metallophosphoesterase</fullName>
    </submittedName>
</protein>
<dbReference type="PANTHER" id="PTHR31302">
    <property type="entry name" value="TRANSMEMBRANE PROTEIN WITH METALLOPHOSPHOESTERASE DOMAIN-RELATED"/>
    <property type="match status" value="1"/>
</dbReference>
<dbReference type="InterPro" id="IPR029052">
    <property type="entry name" value="Metallo-depent_PP-like"/>
</dbReference>
<evidence type="ECO:0000313" key="2">
    <source>
        <dbReference type="EMBL" id="HIX05399.1"/>
    </source>
</evidence>
<dbReference type="Pfam" id="PF00149">
    <property type="entry name" value="Metallophos"/>
    <property type="match status" value="1"/>
</dbReference>
<dbReference type="EMBL" id="DXFW01000012">
    <property type="protein sequence ID" value="HIX05399.1"/>
    <property type="molecule type" value="Genomic_DNA"/>
</dbReference>